<sequence>MLGCITVGDEICLVLEFCSNLDLHAFLKDLKVNKKELEEDQKVVRKEFFIFAWQISHGLQYLASQEIIHRNLTAKNILVDSEKNAKICDFGLAIHESQTNEFISTSDKRKLATKWLAIECFENDEFSYKSDMQVFK</sequence>
<dbReference type="InterPro" id="IPR011009">
    <property type="entry name" value="Kinase-like_dom_sf"/>
</dbReference>
<dbReference type="PANTHER" id="PTHR24416">
    <property type="entry name" value="TYROSINE-PROTEIN KINASE RECEPTOR"/>
    <property type="match status" value="1"/>
</dbReference>
<evidence type="ECO:0000313" key="3">
    <source>
        <dbReference type="WBParaSite" id="PDA_v2.g17286.t1"/>
    </source>
</evidence>
<dbReference type="GO" id="GO:0005886">
    <property type="term" value="C:plasma membrane"/>
    <property type="evidence" value="ECO:0007669"/>
    <property type="project" value="TreeGrafter"/>
</dbReference>
<dbReference type="InterPro" id="IPR001245">
    <property type="entry name" value="Ser-Thr/Tyr_kinase_cat_dom"/>
</dbReference>
<evidence type="ECO:0000259" key="1">
    <source>
        <dbReference type="PROSITE" id="PS50011"/>
    </source>
</evidence>
<proteinExistence type="predicted"/>
<keyword evidence="2" id="KW-1185">Reference proteome</keyword>
<organism evidence="2 3">
    <name type="scientific">Panagrolaimus davidi</name>
    <dbReference type="NCBI Taxonomy" id="227884"/>
    <lineage>
        <taxon>Eukaryota</taxon>
        <taxon>Metazoa</taxon>
        <taxon>Ecdysozoa</taxon>
        <taxon>Nematoda</taxon>
        <taxon>Chromadorea</taxon>
        <taxon>Rhabditida</taxon>
        <taxon>Tylenchina</taxon>
        <taxon>Panagrolaimomorpha</taxon>
        <taxon>Panagrolaimoidea</taxon>
        <taxon>Panagrolaimidae</taxon>
        <taxon>Panagrolaimus</taxon>
    </lineage>
</organism>
<dbReference type="AlphaFoldDB" id="A0A914PMV5"/>
<dbReference type="InterPro" id="IPR050122">
    <property type="entry name" value="RTK"/>
</dbReference>
<dbReference type="Gene3D" id="1.10.510.10">
    <property type="entry name" value="Transferase(Phosphotransferase) domain 1"/>
    <property type="match status" value="1"/>
</dbReference>
<accession>A0A914PMV5</accession>
<dbReference type="SMART" id="SM00219">
    <property type="entry name" value="TyrKc"/>
    <property type="match status" value="1"/>
</dbReference>
<dbReference type="PROSITE" id="PS50011">
    <property type="entry name" value="PROTEIN_KINASE_DOM"/>
    <property type="match status" value="1"/>
</dbReference>
<dbReference type="WBParaSite" id="PDA_v2.g17286.t1">
    <property type="protein sequence ID" value="PDA_v2.g17286.t1"/>
    <property type="gene ID" value="PDA_v2.g17286"/>
</dbReference>
<dbReference type="PANTHER" id="PTHR24416:SF488">
    <property type="entry name" value="PROTEIN KINASE DOMAIN-CONTAINING PROTEIN"/>
    <property type="match status" value="1"/>
</dbReference>
<dbReference type="Pfam" id="PF07714">
    <property type="entry name" value="PK_Tyr_Ser-Thr"/>
    <property type="match status" value="1"/>
</dbReference>
<dbReference type="GO" id="GO:0007169">
    <property type="term" value="P:cell surface receptor protein tyrosine kinase signaling pathway"/>
    <property type="evidence" value="ECO:0007669"/>
    <property type="project" value="TreeGrafter"/>
</dbReference>
<protein>
    <submittedName>
        <fullName evidence="3">Protein kinase domain-containing protein</fullName>
    </submittedName>
</protein>
<reference evidence="3" key="1">
    <citation type="submission" date="2022-11" db="UniProtKB">
        <authorList>
            <consortium name="WormBaseParasite"/>
        </authorList>
    </citation>
    <scope>IDENTIFICATION</scope>
</reference>
<dbReference type="InterPro" id="IPR020635">
    <property type="entry name" value="Tyr_kinase_cat_dom"/>
</dbReference>
<dbReference type="GO" id="GO:0005524">
    <property type="term" value="F:ATP binding"/>
    <property type="evidence" value="ECO:0007669"/>
    <property type="project" value="InterPro"/>
</dbReference>
<feature type="domain" description="Protein kinase" evidence="1">
    <location>
        <begin position="1"/>
        <end position="136"/>
    </location>
</feature>
<dbReference type="GO" id="GO:0004714">
    <property type="term" value="F:transmembrane receptor protein tyrosine kinase activity"/>
    <property type="evidence" value="ECO:0007669"/>
    <property type="project" value="TreeGrafter"/>
</dbReference>
<name>A0A914PMV5_9BILA</name>
<dbReference type="InterPro" id="IPR000719">
    <property type="entry name" value="Prot_kinase_dom"/>
</dbReference>
<dbReference type="SUPFAM" id="SSF56112">
    <property type="entry name" value="Protein kinase-like (PK-like)"/>
    <property type="match status" value="1"/>
</dbReference>
<dbReference type="Proteomes" id="UP000887578">
    <property type="component" value="Unplaced"/>
</dbReference>
<evidence type="ECO:0000313" key="2">
    <source>
        <dbReference type="Proteomes" id="UP000887578"/>
    </source>
</evidence>
<dbReference type="GO" id="GO:0043235">
    <property type="term" value="C:receptor complex"/>
    <property type="evidence" value="ECO:0007669"/>
    <property type="project" value="TreeGrafter"/>
</dbReference>